<evidence type="ECO:0000256" key="4">
    <source>
        <dbReference type="ARBA" id="ARBA00022679"/>
    </source>
</evidence>
<dbReference type="FunFam" id="3.40.140.20:FF:000001">
    <property type="entry name" value="Bifunctional purine biosynthesis protein PurH"/>
    <property type="match status" value="1"/>
</dbReference>
<dbReference type="SUPFAM" id="SSF52335">
    <property type="entry name" value="Methylglyoxal synthase-like"/>
    <property type="match status" value="1"/>
</dbReference>
<gene>
    <name evidence="10 12" type="primary">purH</name>
    <name evidence="12" type="ORF">EJ419_01415</name>
</gene>
<dbReference type="EC" id="2.1.2.3" evidence="10"/>
<feature type="domain" description="MGS-like" evidence="11">
    <location>
        <begin position="1"/>
        <end position="151"/>
    </location>
</feature>
<evidence type="ECO:0000256" key="10">
    <source>
        <dbReference type="HAMAP-Rule" id="MF_00139"/>
    </source>
</evidence>
<keyword evidence="6 10" id="KW-0378">Hydrolase</keyword>
<dbReference type="GO" id="GO:0003937">
    <property type="term" value="F:IMP cyclohydrolase activity"/>
    <property type="evidence" value="ECO:0007669"/>
    <property type="project" value="UniProtKB-UniRule"/>
</dbReference>
<keyword evidence="4 10" id="KW-0808">Transferase</keyword>
<evidence type="ECO:0000313" key="13">
    <source>
        <dbReference type="Proteomes" id="UP000291289"/>
    </source>
</evidence>
<dbReference type="InterPro" id="IPR011607">
    <property type="entry name" value="MGS-like_dom"/>
</dbReference>
<dbReference type="CDD" id="cd01421">
    <property type="entry name" value="IMPCH"/>
    <property type="match status" value="1"/>
</dbReference>
<protein>
    <recommendedName>
        <fullName evidence="10">Bifunctional purine biosynthesis protein PurH</fullName>
    </recommendedName>
    <domain>
        <recommendedName>
            <fullName evidence="10">Phosphoribosylaminoimidazolecarboxamide formyltransferase</fullName>
            <ecNumber evidence="10">2.1.2.3</ecNumber>
        </recommendedName>
        <alternativeName>
            <fullName evidence="10">AICAR transformylase</fullName>
        </alternativeName>
    </domain>
    <domain>
        <recommendedName>
            <fullName evidence="10">IMP cyclohydrolase</fullName>
            <ecNumber evidence="10">3.5.4.10</ecNumber>
        </recommendedName>
        <alternativeName>
            <fullName evidence="10">ATIC</fullName>
        </alternativeName>
        <alternativeName>
            <fullName evidence="10">IMP synthase</fullName>
        </alternativeName>
        <alternativeName>
            <fullName evidence="10">Inosinicase</fullName>
        </alternativeName>
    </domain>
</protein>
<dbReference type="Proteomes" id="UP000291289">
    <property type="component" value="Unassembled WGS sequence"/>
</dbReference>
<proteinExistence type="inferred from homology"/>
<organism evidence="12 13">
    <name type="scientific">Alloscardovia theropitheci</name>
    <dbReference type="NCBI Taxonomy" id="2496842"/>
    <lineage>
        <taxon>Bacteria</taxon>
        <taxon>Bacillati</taxon>
        <taxon>Actinomycetota</taxon>
        <taxon>Actinomycetes</taxon>
        <taxon>Bifidobacteriales</taxon>
        <taxon>Bifidobacteriaceae</taxon>
        <taxon>Alloscardovia</taxon>
    </lineage>
</organism>
<dbReference type="OrthoDB" id="9802065at2"/>
<comment type="pathway">
    <text evidence="2 10">Purine metabolism; IMP biosynthesis via de novo pathway; 5-formamido-1-(5-phospho-D-ribosyl)imidazole-4-carboxamide from 5-amino-1-(5-phospho-D-ribosyl)imidazole-4-carboxamide (10-formyl THF route): step 1/1.</text>
</comment>
<evidence type="ECO:0000313" key="12">
    <source>
        <dbReference type="EMBL" id="TCD54784.1"/>
    </source>
</evidence>
<dbReference type="SMART" id="SM00798">
    <property type="entry name" value="AICARFT_IMPCHas"/>
    <property type="match status" value="1"/>
</dbReference>
<dbReference type="InterPro" id="IPR024051">
    <property type="entry name" value="AICAR_Tfase_dup_dom_sf"/>
</dbReference>
<accession>A0A4R0QR22</accession>
<comment type="catalytic activity">
    <reaction evidence="8 10">
        <text>(6R)-10-formyltetrahydrofolate + 5-amino-1-(5-phospho-beta-D-ribosyl)imidazole-4-carboxamide = 5-formamido-1-(5-phospho-D-ribosyl)imidazole-4-carboxamide + (6S)-5,6,7,8-tetrahydrofolate</text>
        <dbReference type="Rhea" id="RHEA:22192"/>
        <dbReference type="ChEBI" id="CHEBI:57453"/>
        <dbReference type="ChEBI" id="CHEBI:58467"/>
        <dbReference type="ChEBI" id="CHEBI:58475"/>
        <dbReference type="ChEBI" id="CHEBI:195366"/>
        <dbReference type="EC" id="2.1.2.3"/>
    </reaction>
</comment>
<comment type="pathway">
    <text evidence="1 10">Purine metabolism; IMP biosynthesis via de novo pathway; IMP from 5-formamido-1-(5-phospho-D-ribosyl)imidazole-4-carboxamide: step 1/1.</text>
</comment>
<keyword evidence="13" id="KW-1185">Reference proteome</keyword>
<reference evidence="12 13" key="1">
    <citation type="submission" date="2018-12" db="EMBL/GenBank/DDBJ databases">
        <title>Alloscrdovia theropitheci sp. nov: a novel taxon from the feces of the bleeding-herat monkey (Theropithecus geleda).</title>
        <authorList>
            <person name="Modesto M."/>
        </authorList>
    </citation>
    <scope>NUCLEOTIDE SEQUENCE [LARGE SCALE GENOMIC DNA]</scope>
    <source>
        <strain evidence="12 13">GLDI4/2</strain>
    </source>
</reference>
<dbReference type="InterPro" id="IPR002695">
    <property type="entry name" value="PurH-like"/>
</dbReference>
<name>A0A4R0QR22_9BIFI</name>
<dbReference type="PANTHER" id="PTHR11692:SF0">
    <property type="entry name" value="BIFUNCTIONAL PURINE BIOSYNTHESIS PROTEIN ATIC"/>
    <property type="match status" value="1"/>
</dbReference>
<evidence type="ECO:0000256" key="5">
    <source>
        <dbReference type="ARBA" id="ARBA00022755"/>
    </source>
</evidence>
<dbReference type="NCBIfam" id="NF002049">
    <property type="entry name" value="PRK00881.1"/>
    <property type="match status" value="1"/>
</dbReference>
<sequence length="531" mass="57154">MSETTSRPIKRALVSVFHKEGLEVLAAAFKQAGTTVVSTGSTAKFLENLGVNVTTAEQVTGFPECLEGRVKTLDPHIHAGILADMTNPDHVAQLDKLGIAPFDAVVVNLYPFADTVRAGASEPDIIEKIDIGGPSMVRGAAKNAATVAVITDPQDYSVLAERIVNGEGFTLPERRYLAAKAFAHTASYDATIIEWASHHWTKPESLNSDDASATYTRTWDKAAVLRYGENSHQNATLFVDPLSSGDFAHVEQLGGKPMSYNNYVDADSAWRSVWDFKNEIAVAVVKHSNPCGLAIGDTVAQAHKKAHACDPMSAYGGVIAANATVTLEMAQSVKPIFTEVIVAPDYDDDALELLQTKKNLRILKVPVPPASHEQFRQIDGGILVQDMDVFQSEGDNPDNWTLVAGKPADEETFKDLQFAWKAVRSVKSNAILIAHDGATVGIGMGQVNRVDSSHLAVERANTLANGENRTQNAVAASDAFFPFADGMKILTDAGVKATVHPGGSIRDNEVFEAAKEAGITMYVTGTRHFFH</sequence>
<evidence type="ECO:0000256" key="8">
    <source>
        <dbReference type="ARBA" id="ARBA00050488"/>
    </source>
</evidence>
<dbReference type="GO" id="GO:0005829">
    <property type="term" value="C:cytosol"/>
    <property type="evidence" value="ECO:0007669"/>
    <property type="project" value="TreeGrafter"/>
</dbReference>
<dbReference type="Pfam" id="PF02142">
    <property type="entry name" value="MGS"/>
    <property type="match status" value="1"/>
</dbReference>
<dbReference type="Pfam" id="PF01808">
    <property type="entry name" value="AICARFT_IMPCHas"/>
    <property type="match status" value="1"/>
</dbReference>
<dbReference type="InterPro" id="IPR016193">
    <property type="entry name" value="Cytidine_deaminase-like"/>
</dbReference>
<dbReference type="Gene3D" id="3.40.50.1380">
    <property type="entry name" value="Methylglyoxal synthase-like domain"/>
    <property type="match status" value="1"/>
</dbReference>
<evidence type="ECO:0000256" key="2">
    <source>
        <dbReference type="ARBA" id="ARBA00004954"/>
    </source>
</evidence>
<dbReference type="SUPFAM" id="SSF53927">
    <property type="entry name" value="Cytidine deaminase-like"/>
    <property type="match status" value="1"/>
</dbReference>
<comment type="similarity">
    <text evidence="3 10">Belongs to the PurH family.</text>
</comment>
<dbReference type="EMBL" id="RXLP01000004">
    <property type="protein sequence ID" value="TCD54784.1"/>
    <property type="molecule type" value="Genomic_DNA"/>
</dbReference>
<evidence type="ECO:0000256" key="1">
    <source>
        <dbReference type="ARBA" id="ARBA00004844"/>
    </source>
</evidence>
<dbReference type="AlphaFoldDB" id="A0A4R0QR22"/>
<evidence type="ECO:0000259" key="11">
    <source>
        <dbReference type="PROSITE" id="PS51855"/>
    </source>
</evidence>
<keyword evidence="7 10" id="KW-0511">Multifunctional enzyme</keyword>
<evidence type="ECO:0000256" key="7">
    <source>
        <dbReference type="ARBA" id="ARBA00023268"/>
    </source>
</evidence>
<dbReference type="Gene3D" id="3.40.140.20">
    <property type="match status" value="2"/>
</dbReference>
<dbReference type="EC" id="3.5.4.10" evidence="10"/>
<comment type="catalytic activity">
    <reaction evidence="9 10">
        <text>IMP + H2O = 5-formamido-1-(5-phospho-D-ribosyl)imidazole-4-carboxamide</text>
        <dbReference type="Rhea" id="RHEA:18445"/>
        <dbReference type="ChEBI" id="CHEBI:15377"/>
        <dbReference type="ChEBI" id="CHEBI:58053"/>
        <dbReference type="ChEBI" id="CHEBI:58467"/>
        <dbReference type="EC" id="3.5.4.10"/>
    </reaction>
</comment>
<dbReference type="GO" id="GO:0004643">
    <property type="term" value="F:phosphoribosylaminoimidazolecarboxamide formyltransferase activity"/>
    <property type="evidence" value="ECO:0007669"/>
    <property type="project" value="UniProtKB-UniRule"/>
</dbReference>
<evidence type="ECO:0000256" key="9">
    <source>
        <dbReference type="ARBA" id="ARBA00050687"/>
    </source>
</evidence>
<dbReference type="SMART" id="SM00851">
    <property type="entry name" value="MGS"/>
    <property type="match status" value="1"/>
</dbReference>
<evidence type="ECO:0000256" key="3">
    <source>
        <dbReference type="ARBA" id="ARBA00007667"/>
    </source>
</evidence>
<dbReference type="PANTHER" id="PTHR11692">
    <property type="entry name" value="BIFUNCTIONAL PURINE BIOSYNTHESIS PROTEIN PURH"/>
    <property type="match status" value="1"/>
</dbReference>
<dbReference type="PIRSF" id="PIRSF000414">
    <property type="entry name" value="AICARFT_IMPCHas"/>
    <property type="match status" value="1"/>
</dbReference>
<evidence type="ECO:0000256" key="6">
    <source>
        <dbReference type="ARBA" id="ARBA00022801"/>
    </source>
</evidence>
<comment type="caution">
    <text evidence="12">The sequence shown here is derived from an EMBL/GenBank/DDBJ whole genome shotgun (WGS) entry which is preliminary data.</text>
</comment>
<dbReference type="PROSITE" id="PS51855">
    <property type="entry name" value="MGS"/>
    <property type="match status" value="1"/>
</dbReference>
<dbReference type="GO" id="GO:0006189">
    <property type="term" value="P:'de novo' IMP biosynthetic process"/>
    <property type="evidence" value="ECO:0007669"/>
    <property type="project" value="UniProtKB-UniRule"/>
</dbReference>
<dbReference type="HAMAP" id="MF_00139">
    <property type="entry name" value="PurH"/>
    <property type="match status" value="1"/>
</dbReference>
<comment type="domain">
    <text evidence="10">The IMP cyclohydrolase activity resides in the N-terminal region.</text>
</comment>
<dbReference type="FunFam" id="3.40.50.1380:FF:000001">
    <property type="entry name" value="Bifunctional purine biosynthesis protein PurH"/>
    <property type="match status" value="1"/>
</dbReference>
<dbReference type="RefSeq" id="WP_131283134.1">
    <property type="nucleotide sequence ID" value="NZ_RXLP01000004.1"/>
</dbReference>
<dbReference type="UniPathway" id="UPA00074">
    <property type="reaction ID" value="UER00133"/>
</dbReference>
<dbReference type="InterPro" id="IPR036914">
    <property type="entry name" value="MGS-like_dom_sf"/>
</dbReference>
<keyword evidence="5 10" id="KW-0658">Purine biosynthesis</keyword>